<evidence type="ECO:0008006" key="6">
    <source>
        <dbReference type="Google" id="ProtNLM"/>
    </source>
</evidence>
<organism evidence="4 5">
    <name type="scientific">Ostreobium quekettii</name>
    <dbReference type="NCBI Taxonomy" id="121088"/>
    <lineage>
        <taxon>Eukaryota</taxon>
        <taxon>Viridiplantae</taxon>
        <taxon>Chlorophyta</taxon>
        <taxon>core chlorophytes</taxon>
        <taxon>Ulvophyceae</taxon>
        <taxon>TCBD clade</taxon>
        <taxon>Bryopsidales</taxon>
        <taxon>Ostreobineae</taxon>
        <taxon>Ostreobiaceae</taxon>
        <taxon>Ostreobium</taxon>
    </lineage>
</organism>
<evidence type="ECO:0000313" key="4">
    <source>
        <dbReference type="EMBL" id="CAD7700255.1"/>
    </source>
</evidence>
<dbReference type="GO" id="GO:0004061">
    <property type="term" value="F:arylformamidase activity"/>
    <property type="evidence" value="ECO:0007669"/>
    <property type="project" value="InterPro"/>
</dbReference>
<evidence type="ECO:0000256" key="2">
    <source>
        <dbReference type="ARBA" id="ARBA00007865"/>
    </source>
</evidence>
<evidence type="ECO:0000313" key="5">
    <source>
        <dbReference type="Proteomes" id="UP000708148"/>
    </source>
</evidence>
<dbReference type="SUPFAM" id="SSF102198">
    <property type="entry name" value="Putative cyclase"/>
    <property type="match status" value="1"/>
</dbReference>
<evidence type="ECO:0000256" key="1">
    <source>
        <dbReference type="ARBA" id="ARBA00004498"/>
    </source>
</evidence>
<protein>
    <recommendedName>
        <fullName evidence="6">Cyclase family protein</fullName>
    </recommendedName>
</protein>
<feature type="non-terminal residue" evidence="4">
    <location>
        <position position="188"/>
    </location>
</feature>
<comment type="subcellular location">
    <subcellularLocation>
        <location evidence="1">Secreted</location>
        <location evidence="1">Extracellular space</location>
        <location evidence="1">Extracellular matrix</location>
    </subcellularLocation>
</comment>
<evidence type="ECO:0000256" key="3">
    <source>
        <dbReference type="ARBA" id="ARBA00022530"/>
    </source>
</evidence>
<keyword evidence="5" id="KW-1185">Reference proteome</keyword>
<dbReference type="InterPro" id="IPR007325">
    <property type="entry name" value="KFase/CYL"/>
</dbReference>
<proteinExistence type="inferred from homology"/>
<dbReference type="Gene3D" id="3.50.30.50">
    <property type="entry name" value="Putative cyclase"/>
    <property type="match status" value="1"/>
</dbReference>
<comment type="similarity">
    <text evidence="2">Belongs to the Cyclase 1 superfamily.</text>
</comment>
<gene>
    <name evidence="4" type="ORF">OSTQU699_LOCUS5614</name>
</gene>
<keyword evidence="3" id="KW-0272">Extracellular matrix</keyword>
<dbReference type="GO" id="GO:0019441">
    <property type="term" value="P:L-tryptophan catabolic process to kynurenine"/>
    <property type="evidence" value="ECO:0007669"/>
    <property type="project" value="InterPro"/>
</dbReference>
<dbReference type="PANTHER" id="PTHR34861:SF10">
    <property type="entry name" value="CYCLASE"/>
    <property type="match status" value="1"/>
</dbReference>
<dbReference type="Proteomes" id="UP000708148">
    <property type="component" value="Unassembled WGS sequence"/>
</dbReference>
<sequence>YNGLKEEDIYTPDGVKEIGIETAKPIVTTAYLLDIAGFKGVDMITQRYVVTLSDVKGAMERQGISEEEFVPGNAYIFSYGYDTLWLTDPDRYGNMTGGISCEVAEYFASRGAVLFGGDSHPVEAMPDGVEPLVDPVHTYIIPKFGMHMLENLFLQELLEDGVNRFLLVVSPLKWVGGIASPVAPIGIA</sequence>
<keyword evidence="3" id="KW-0964">Secreted</keyword>
<comment type="caution">
    <text evidence="4">The sequence shown here is derived from an EMBL/GenBank/DDBJ whole genome shotgun (WGS) entry which is preliminary data.</text>
</comment>
<dbReference type="Pfam" id="PF04199">
    <property type="entry name" value="Cyclase"/>
    <property type="match status" value="1"/>
</dbReference>
<dbReference type="PANTHER" id="PTHR34861">
    <property type="match status" value="1"/>
</dbReference>
<dbReference type="EMBL" id="CAJHUC010001206">
    <property type="protein sequence ID" value="CAD7700255.1"/>
    <property type="molecule type" value="Genomic_DNA"/>
</dbReference>
<dbReference type="OrthoDB" id="5396at2759"/>
<dbReference type="AlphaFoldDB" id="A0A8S1IYU2"/>
<name>A0A8S1IYU2_9CHLO</name>
<dbReference type="InterPro" id="IPR037175">
    <property type="entry name" value="KFase_sf"/>
</dbReference>
<accession>A0A8S1IYU2</accession>
<reference evidence="4" key="1">
    <citation type="submission" date="2020-12" db="EMBL/GenBank/DDBJ databases">
        <authorList>
            <person name="Iha C."/>
        </authorList>
    </citation>
    <scope>NUCLEOTIDE SEQUENCE</scope>
</reference>